<reference evidence="8" key="1">
    <citation type="journal article" date="2021" name="Mol. Ecol. Resour.">
        <title>Apolygus lucorum genome provides insights into omnivorousness and mesophyll feeding.</title>
        <authorList>
            <person name="Liu Y."/>
            <person name="Liu H."/>
            <person name="Wang H."/>
            <person name="Huang T."/>
            <person name="Liu B."/>
            <person name="Yang B."/>
            <person name="Yin L."/>
            <person name="Li B."/>
            <person name="Zhang Y."/>
            <person name="Zhang S."/>
            <person name="Jiang F."/>
            <person name="Zhang X."/>
            <person name="Ren Y."/>
            <person name="Wang B."/>
            <person name="Wang S."/>
            <person name="Lu Y."/>
            <person name="Wu K."/>
            <person name="Fan W."/>
            <person name="Wang G."/>
        </authorList>
    </citation>
    <scope>NUCLEOTIDE SEQUENCE</scope>
    <source>
        <strain evidence="8">12Hb</strain>
    </source>
</reference>
<feature type="region of interest" description="Disordered" evidence="5">
    <location>
        <begin position="110"/>
        <end position="224"/>
    </location>
</feature>
<sequence length="511" mass="57170">MPPNTGKSKVTGVENQSMVLRKQRQSGVLHPSSQRKAFNEIGNVVQHYDARTSICVDILKESKASPLPRKSVAAVTTIRRKMSVKTSEPGAAEGKVLRRSTRVHIASLMPPNVKPTTETAKNRPTESIDRLLPPPMGPPPQVGHVKRKSSSLVTFKRAPRLTLKPPATPPETLAADAKKRQSTSCHPLRRLTLKPTVTIQPNSTSIPALPESNPPSSKPSLKVRGRNKPLGISAKYDIDLMHHGCLWMVSGYAKRIYSYLQKLEFKLDIRSSLINAPLVAEETRATMVEWLAYNYHQLRLLQETYLLSISLLDRYLIGTKSIEKDKLQLIALICLCLGIKFEEAIPGSIKEMLKLTKDAYTKEQFLKMEADVIQVLDFQICRPVSITFLRRYNLAARCDRVQHTYGKYLIDLAQLDKALAHERPSCLAAAAVFVGICITKSEVNSQHWNPVLCHYTSYNFQDIQPTVSRIASIAITGGGNCNSVRRKYSSETNYRVADKLELQLSLLEKLV</sequence>
<dbReference type="InterPro" id="IPR046965">
    <property type="entry name" value="Cyclin_A/B-like"/>
</dbReference>
<dbReference type="InterPro" id="IPR036915">
    <property type="entry name" value="Cyclin-like_sf"/>
</dbReference>
<feature type="domain" description="Cyclin-like" evidence="6">
    <location>
        <begin position="289"/>
        <end position="374"/>
    </location>
</feature>
<comment type="similarity">
    <text evidence="4">Belongs to the cyclin family.</text>
</comment>
<keyword evidence="2 4" id="KW-0195">Cyclin</keyword>
<dbReference type="EMBL" id="WIXP02000006">
    <property type="protein sequence ID" value="KAF6209910.1"/>
    <property type="molecule type" value="Genomic_DNA"/>
</dbReference>
<dbReference type="Pfam" id="PF02984">
    <property type="entry name" value="Cyclin_C"/>
    <property type="match status" value="1"/>
</dbReference>
<dbReference type="GO" id="GO:0016538">
    <property type="term" value="F:cyclin-dependent protein serine/threonine kinase regulator activity"/>
    <property type="evidence" value="ECO:0007669"/>
    <property type="project" value="InterPro"/>
</dbReference>
<keyword evidence="1" id="KW-0132">Cell division</keyword>
<dbReference type="FunFam" id="1.10.472.10:FF:000057">
    <property type="entry name" value="Cyclin N-terminal domain containing 2"/>
    <property type="match status" value="1"/>
</dbReference>
<dbReference type="PANTHER" id="PTHR10177">
    <property type="entry name" value="CYCLINS"/>
    <property type="match status" value="1"/>
</dbReference>
<evidence type="ECO:0000313" key="9">
    <source>
        <dbReference type="Proteomes" id="UP000466442"/>
    </source>
</evidence>
<dbReference type="GO" id="GO:0051301">
    <property type="term" value="P:cell division"/>
    <property type="evidence" value="ECO:0007669"/>
    <property type="project" value="UniProtKB-KW"/>
</dbReference>
<protein>
    <recommendedName>
        <fullName evidence="10">Cyclin N-terminal domain-containing protein</fullName>
    </recommendedName>
</protein>
<keyword evidence="3" id="KW-0131">Cell cycle</keyword>
<evidence type="ECO:0000256" key="2">
    <source>
        <dbReference type="ARBA" id="ARBA00023127"/>
    </source>
</evidence>
<dbReference type="InterPro" id="IPR006671">
    <property type="entry name" value="Cyclin_N"/>
</dbReference>
<evidence type="ECO:0008006" key="10">
    <source>
        <dbReference type="Google" id="ProtNLM"/>
    </source>
</evidence>
<dbReference type="AlphaFoldDB" id="A0A8S9XLL8"/>
<dbReference type="OrthoDB" id="5590282at2759"/>
<evidence type="ECO:0000313" key="8">
    <source>
        <dbReference type="EMBL" id="KAF6209910.1"/>
    </source>
</evidence>
<feature type="domain" description="Cyclin C-terminal" evidence="7">
    <location>
        <begin position="383"/>
        <end position="502"/>
    </location>
</feature>
<dbReference type="Gene3D" id="1.10.472.10">
    <property type="entry name" value="Cyclin-like"/>
    <property type="match status" value="2"/>
</dbReference>
<evidence type="ECO:0000259" key="6">
    <source>
        <dbReference type="SMART" id="SM00385"/>
    </source>
</evidence>
<evidence type="ECO:0000256" key="1">
    <source>
        <dbReference type="ARBA" id="ARBA00022618"/>
    </source>
</evidence>
<feature type="domain" description="Cyclin-like" evidence="6">
    <location>
        <begin position="387"/>
        <end position="472"/>
    </location>
</feature>
<feature type="compositionally biased region" description="Basic and acidic residues" evidence="5">
    <location>
        <begin position="120"/>
        <end position="129"/>
    </location>
</feature>
<accession>A0A8S9XLL8</accession>
<organism evidence="8 9">
    <name type="scientific">Apolygus lucorum</name>
    <name type="common">Small green plant bug</name>
    <name type="synonym">Lygocoris lucorum</name>
    <dbReference type="NCBI Taxonomy" id="248454"/>
    <lineage>
        <taxon>Eukaryota</taxon>
        <taxon>Metazoa</taxon>
        <taxon>Ecdysozoa</taxon>
        <taxon>Arthropoda</taxon>
        <taxon>Hexapoda</taxon>
        <taxon>Insecta</taxon>
        <taxon>Pterygota</taxon>
        <taxon>Neoptera</taxon>
        <taxon>Paraneoptera</taxon>
        <taxon>Hemiptera</taxon>
        <taxon>Heteroptera</taxon>
        <taxon>Panheteroptera</taxon>
        <taxon>Cimicomorpha</taxon>
        <taxon>Miridae</taxon>
        <taxon>Mirini</taxon>
        <taxon>Apolygus</taxon>
    </lineage>
</organism>
<evidence type="ECO:0000256" key="4">
    <source>
        <dbReference type="RuleBase" id="RU000383"/>
    </source>
</evidence>
<dbReference type="InterPro" id="IPR004367">
    <property type="entry name" value="Cyclin_C-dom"/>
</dbReference>
<evidence type="ECO:0000256" key="3">
    <source>
        <dbReference type="ARBA" id="ARBA00023306"/>
    </source>
</evidence>
<feature type="compositionally biased region" description="Pro residues" evidence="5">
    <location>
        <begin position="132"/>
        <end position="141"/>
    </location>
</feature>
<evidence type="ECO:0000259" key="7">
    <source>
        <dbReference type="SMART" id="SM01332"/>
    </source>
</evidence>
<name>A0A8S9XLL8_APOLU</name>
<dbReference type="PIRSF" id="PIRSF001771">
    <property type="entry name" value="Cyclin_A_B_D_E"/>
    <property type="match status" value="1"/>
</dbReference>
<proteinExistence type="inferred from homology"/>
<dbReference type="InterPro" id="IPR039361">
    <property type="entry name" value="Cyclin"/>
</dbReference>
<dbReference type="InterPro" id="IPR013763">
    <property type="entry name" value="Cyclin-like_dom"/>
</dbReference>
<dbReference type="Proteomes" id="UP000466442">
    <property type="component" value="Unassembled WGS sequence"/>
</dbReference>
<evidence type="ECO:0000256" key="5">
    <source>
        <dbReference type="SAM" id="MobiDB-lite"/>
    </source>
</evidence>
<dbReference type="SUPFAM" id="SSF47954">
    <property type="entry name" value="Cyclin-like"/>
    <property type="match status" value="2"/>
</dbReference>
<keyword evidence="9" id="KW-1185">Reference proteome</keyword>
<feature type="compositionally biased region" description="Polar residues" evidence="5">
    <location>
        <begin position="195"/>
        <end position="206"/>
    </location>
</feature>
<dbReference type="Pfam" id="PF00134">
    <property type="entry name" value="Cyclin_N"/>
    <property type="match status" value="1"/>
</dbReference>
<dbReference type="InterPro" id="IPR048258">
    <property type="entry name" value="Cyclins_cyclin-box"/>
</dbReference>
<dbReference type="SMART" id="SM00385">
    <property type="entry name" value="CYCLIN"/>
    <property type="match status" value="2"/>
</dbReference>
<comment type="caution">
    <text evidence="8">The sequence shown here is derived from an EMBL/GenBank/DDBJ whole genome shotgun (WGS) entry which is preliminary data.</text>
</comment>
<dbReference type="SMART" id="SM01332">
    <property type="entry name" value="Cyclin_C"/>
    <property type="match status" value="1"/>
</dbReference>
<gene>
    <name evidence="8" type="ORF">GE061_015664</name>
</gene>
<dbReference type="PROSITE" id="PS00292">
    <property type="entry name" value="CYCLINS"/>
    <property type="match status" value="1"/>
</dbReference>
<dbReference type="GO" id="GO:0044772">
    <property type="term" value="P:mitotic cell cycle phase transition"/>
    <property type="evidence" value="ECO:0007669"/>
    <property type="project" value="InterPro"/>
</dbReference>